<evidence type="ECO:0000313" key="2">
    <source>
        <dbReference type="EMBL" id="RLV64464.1"/>
    </source>
</evidence>
<feature type="region of interest" description="Disordered" evidence="1">
    <location>
        <begin position="925"/>
        <end position="959"/>
    </location>
</feature>
<evidence type="ECO:0000256" key="1">
    <source>
        <dbReference type="SAM" id="MobiDB-lite"/>
    </source>
</evidence>
<protein>
    <submittedName>
        <fullName evidence="2">Uncharacterized protein</fullName>
    </submittedName>
</protein>
<evidence type="ECO:0000313" key="3">
    <source>
        <dbReference type="Proteomes" id="UP000276834"/>
    </source>
</evidence>
<keyword evidence="3" id="KW-1185">Reference proteome</keyword>
<name>A0A3L8QAY4_CHLGU</name>
<sequence>MFWKKTGSAAAEGLDEPESGLTELQAEPDVSPESTAHSRNDAISSQRSVAIRNTDTRMTQGISKTGTMPTPIVIHAPPRMDFLKESAVPSQQQVSSLPGLCVPSNHSQHSVAGRKALLGGSWGSCSLGQHCKSSPCFLQVPAIVRNSHQRLVSHISVDARLQIDILRLAGEHPSDVVLTLLRCAPTCDRAQGSAAFRAHGPAQPVQPRTLGPLCFLSLLPVLPRCPSGHRGSVTWAPRGAQGVVLALIPQSCCNHVENNRLLESHIGKGAASAAARDGELASAQHVHLGWGGHTCFCPGCEFLGLAFTHPTGCLSSSSPSSPSLRRWPETWARGRLRGHQAHCSPCLGPWALPHGHLLGTERCLGLNTAFTKGSRGPCPPVLPMPSVTRALLCTQALLCRLRCDHVLVAMERERGWETMICGLTQAYDPLLPTAPGICALCPGAPHRPCGHGPEGLETGKAWESKVPGRGRLTKRPHPLQRCWGKTRRLEEPCFHLPFLTFLVEVSLLASAALLSCLPALWLLIARAAWDGVHAVCCCLVPALCGSGLLPAGSPVTALCLSAASPGPPRPRGAHQGSLDGEKGQRLKLRWAKQPIGLAGLQELGQLLPALLPHLPQCFGTGLRPVGPAAAGLACSARALLAVQPSTASQPSPVFRTGQKNLLGDRNGEVVSMTLSALLPLFDHVRLCAPSHGHWLLPRNFVDVQAFAQVGLGKLLLSLDLFSKVMDLGVNKGKKPLKRIVLSDVAASLEGAPAFCSWPCQRHKSPLLWAVADLHVSPALQASQGEDVEDGQMPGKEGREAAASGWRRPLSAVLSVRAGSCLRALLQAPAGPSLAQMEPRPGGAAGRQRGSPGSSRASAPSRARRQRLLAGPQGCAGRGGRGGAQGEPGPGAEPAPTLPSCRSLQLAEDSSRAAEYLRRALPYLESPQEPLHQPGLPPCPTAARPQPRLLPRQRHPGPAPLAAPCRARRACGPWAGSAAGRELLCVPRDGRALPEGTASRALPSHSGGGWPGELQCRAGSCDPCPGCSELRSLVQRDFRNRSGSLGKYIPADSSVSYSLRGGTLPIPIFTLHNSSLLIALSHQPSDPAHSLILPPSSSLSAQILGPGTHRPLLRFSSVPSSAHAHRGRRADEAGKVPVLKVHFHNTGFHGKLPRRAKELGMLEVFKKSFLKAQQCPIPAQDQGEGRSNDHLGLTGSFGSSAVPETGRRDPASARSAARQCRDAGRGSGEMPLEARGLLLKEMEQVQVCPFGSLCSFQSLRPAGLGRGAREGRSPLGKVLGSGFVQGIWRGG</sequence>
<reference evidence="2 3" key="1">
    <citation type="journal article" date="2018" name="Proc. R. Soc. B">
        <title>A non-coding region near Follistatin controls head colour polymorphism in the Gouldian finch.</title>
        <authorList>
            <person name="Toomey M.B."/>
            <person name="Marques C.I."/>
            <person name="Andrade P."/>
            <person name="Araujo P.M."/>
            <person name="Sabatino S."/>
            <person name="Gazda M.A."/>
            <person name="Afonso S."/>
            <person name="Lopes R.J."/>
            <person name="Corbo J.C."/>
            <person name="Carneiro M."/>
        </authorList>
    </citation>
    <scope>NUCLEOTIDE SEQUENCE [LARGE SCALE GENOMIC DNA]</scope>
    <source>
        <strain evidence="2">Red01</strain>
        <tissue evidence="2">Muscle</tissue>
    </source>
</reference>
<feature type="compositionally biased region" description="Gly residues" evidence="1">
    <location>
        <begin position="873"/>
        <end position="888"/>
    </location>
</feature>
<dbReference type="EMBL" id="QUSF01001168">
    <property type="protein sequence ID" value="RLV64464.1"/>
    <property type="molecule type" value="Genomic_DNA"/>
</dbReference>
<feature type="region of interest" description="Disordered" evidence="1">
    <location>
        <begin position="781"/>
        <end position="803"/>
    </location>
</feature>
<proteinExistence type="predicted"/>
<gene>
    <name evidence="2" type="ORF">DV515_00017465</name>
</gene>
<comment type="caution">
    <text evidence="2">The sequence shown here is derived from an EMBL/GenBank/DDBJ whole genome shotgun (WGS) entry which is preliminary data.</text>
</comment>
<feature type="region of interest" description="Disordered" evidence="1">
    <location>
        <begin position="831"/>
        <end position="899"/>
    </location>
</feature>
<dbReference type="Proteomes" id="UP000276834">
    <property type="component" value="Unassembled WGS sequence"/>
</dbReference>
<feature type="region of interest" description="Disordered" evidence="1">
    <location>
        <begin position="1177"/>
        <end position="1227"/>
    </location>
</feature>
<dbReference type="OrthoDB" id="9421177at2759"/>
<feature type="compositionally biased region" description="Polar residues" evidence="1">
    <location>
        <begin position="32"/>
        <end position="52"/>
    </location>
</feature>
<feature type="region of interest" description="Disordered" evidence="1">
    <location>
        <begin position="1"/>
        <end position="52"/>
    </location>
</feature>
<accession>A0A3L8QAY4</accession>
<feature type="compositionally biased region" description="Low complexity" evidence="1">
    <location>
        <begin position="838"/>
        <end position="860"/>
    </location>
</feature>
<organism evidence="2 3">
    <name type="scientific">Chloebia gouldiae</name>
    <name type="common">Gouldian finch</name>
    <name type="synonym">Erythrura gouldiae</name>
    <dbReference type="NCBI Taxonomy" id="44316"/>
    <lineage>
        <taxon>Eukaryota</taxon>
        <taxon>Metazoa</taxon>
        <taxon>Chordata</taxon>
        <taxon>Craniata</taxon>
        <taxon>Vertebrata</taxon>
        <taxon>Euteleostomi</taxon>
        <taxon>Archelosauria</taxon>
        <taxon>Archosauria</taxon>
        <taxon>Dinosauria</taxon>
        <taxon>Saurischia</taxon>
        <taxon>Theropoda</taxon>
        <taxon>Coelurosauria</taxon>
        <taxon>Aves</taxon>
        <taxon>Neognathae</taxon>
        <taxon>Neoaves</taxon>
        <taxon>Telluraves</taxon>
        <taxon>Australaves</taxon>
        <taxon>Passeriformes</taxon>
        <taxon>Passeroidea</taxon>
        <taxon>Passeridae</taxon>
        <taxon>Chloebia</taxon>
    </lineage>
</organism>